<dbReference type="Gene3D" id="1.10.510.10">
    <property type="entry name" value="Transferase(Phosphotransferase) domain 1"/>
    <property type="match status" value="1"/>
</dbReference>
<dbReference type="OrthoDB" id="1911848at2759"/>
<evidence type="ECO:0000313" key="1">
    <source>
        <dbReference type="EMBL" id="KAH7245132.1"/>
    </source>
</evidence>
<evidence type="ECO:0000313" key="2">
    <source>
        <dbReference type="Proteomes" id="UP000813427"/>
    </source>
</evidence>
<accession>A0A8K0RX14</accession>
<dbReference type="PANTHER" id="PTHR37542">
    <property type="entry name" value="HELO DOMAIN-CONTAINING PROTEIN-RELATED"/>
    <property type="match status" value="1"/>
</dbReference>
<organism evidence="1 2">
    <name type="scientific">Fusarium tricinctum</name>
    <dbReference type="NCBI Taxonomy" id="61284"/>
    <lineage>
        <taxon>Eukaryota</taxon>
        <taxon>Fungi</taxon>
        <taxon>Dikarya</taxon>
        <taxon>Ascomycota</taxon>
        <taxon>Pezizomycotina</taxon>
        <taxon>Sordariomycetes</taxon>
        <taxon>Hypocreomycetidae</taxon>
        <taxon>Hypocreales</taxon>
        <taxon>Nectriaceae</taxon>
        <taxon>Fusarium</taxon>
        <taxon>Fusarium tricinctum species complex</taxon>
    </lineage>
</organism>
<dbReference type="Proteomes" id="UP000813427">
    <property type="component" value="Unassembled WGS sequence"/>
</dbReference>
<proteinExistence type="predicted"/>
<dbReference type="EMBL" id="JAGPXF010000004">
    <property type="protein sequence ID" value="KAH7245132.1"/>
    <property type="molecule type" value="Genomic_DNA"/>
</dbReference>
<dbReference type="PANTHER" id="PTHR37542:SF3">
    <property type="entry name" value="PRION-INHIBITION AND PROPAGATION HELO DOMAIN-CONTAINING PROTEIN"/>
    <property type="match status" value="1"/>
</dbReference>
<reference evidence="1" key="1">
    <citation type="journal article" date="2021" name="Nat. Commun.">
        <title>Genetic determinants of endophytism in the Arabidopsis root mycobiome.</title>
        <authorList>
            <person name="Mesny F."/>
            <person name="Miyauchi S."/>
            <person name="Thiergart T."/>
            <person name="Pickel B."/>
            <person name="Atanasova L."/>
            <person name="Karlsson M."/>
            <person name="Huettel B."/>
            <person name="Barry K.W."/>
            <person name="Haridas S."/>
            <person name="Chen C."/>
            <person name="Bauer D."/>
            <person name="Andreopoulos W."/>
            <person name="Pangilinan J."/>
            <person name="LaButti K."/>
            <person name="Riley R."/>
            <person name="Lipzen A."/>
            <person name="Clum A."/>
            <person name="Drula E."/>
            <person name="Henrissat B."/>
            <person name="Kohler A."/>
            <person name="Grigoriev I.V."/>
            <person name="Martin F.M."/>
            <person name="Hacquard S."/>
        </authorList>
    </citation>
    <scope>NUCLEOTIDE SEQUENCE</scope>
    <source>
        <strain evidence="1">MPI-SDFR-AT-0068</strain>
    </source>
</reference>
<comment type="caution">
    <text evidence="1">The sequence shown here is derived from an EMBL/GenBank/DDBJ whole genome shotgun (WGS) entry which is preliminary data.</text>
</comment>
<sequence length="489" mass="55373">MDPFSTVGAAASIVTILETTRVIFVQLVDVTRAVYKYSEKSAKVIRQCTFDTDTIDAISDTIKRNPHLFQDETERNSLEQVLYHLQLDLLTIKARIEPLRQVSLIRRLSFALQEKALVELDRDVFNWSQRLYIRFSFILFRIQAELYENGTGPSRLRRVPEILSQHLMRDIATNAKAVHHQALRRDLQMDRITFIGPPSTQMQASIETSTISDSVVVEFRPYASSADTGVVAALEQRVGQLAAIFQHARPSLMYTLSCNGYYIDQSNSRFGLIYKSPPGRQDYMRLDTLIQNDPEPTHSLTTRFEIARRLAVAVTFVHGVGWVHKAIQTRRVLLFTKASSDPTSAPSIGDAFLTGFQDAHDVHGDSTVREADVSWQAKLYRHPDRHKSQDNAYFTTGHDIFALGVVLLELGLWRLLAIDTYEALLRHAGPNEYKLFLITMAGMLDRQMGSLYQSVVKRCLEADANISEGQRIKLMSDVLVDLEQLAAIV</sequence>
<name>A0A8K0RX14_9HYPO</name>
<dbReference type="SUPFAM" id="SSF56112">
    <property type="entry name" value="Protein kinase-like (PK-like)"/>
    <property type="match status" value="1"/>
</dbReference>
<dbReference type="InterPro" id="IPR011009">
    <property type="entry name" value="Kinase-like_dom_sf"/>
</dbReference>
<keyword evidence="2" id="KW-1185">Reference proteome</keyword>
<gene>
    <name evidence="1" type="ORF">BKA59DRAFT_475387</name>
</gene>
<dbReference type="AlphaFoldDB" id="A0A8K0RX14"/>
<protein>
    <recommendedName>
        <fullName evidence="3">Protein kinase domain-containing protein</fullName>
    </recommendedName>
</protein>
<evidence type="ECO:0008006" key="3">
    <source>
        <dbReference type="Google" id="ProtNLM"/>
    </source>
</evidence>